<sequence length="325" mass="37083">MQVDATPDTQRVSLDNLMHTVLSNNPEYELGGWEIFDDKQRSDTSYLIKRHTDEWAKVYVDQYHDKVLSTPQSMTHYITDWLLELHYAFLLHETGAVIGFVIALVMLFLGISGIVLYRRFWAKFFTLRLSAAKRIFFSDLHKMIGISSSPVLIVLAITGGYWNLTGLLHELIEHAGDEHVYISGPRHSPDISFEALRLQARTEIDSFNGGYLAMPHEPGRNITFYGEVDSDNPLTSEYASQVSFDKTSGELLSKSDIRQASGLAVFVDSFRKLHFGYFGGLTTRILWAVLGLSPLWLGITGLYLYWQRRGYRRKPKRTPQQLNPA</sequence>
<reference evidence="2 3" key="1">
    <citation type="submission" date="2021-05" db="EMBL/GenBank/DDBJ databases">
        <title>Molecular characterization for Shewanella algae harboring chromosomal blaOXA-55-like strains isolated from clinical and environment sample.</title>
        <authorList>
            <person name="Ohama Y."/>
            <person name="Aoki K."/>
            <person name="Harada S."/>
            <person name="Moriya K."/>
            <person name="Ishii Y."/>
            <person name="Tateda K."/>
        </authorList>
    </citation>
    <scope>NUCLEOTIDE SEQUENCE [LARGE SCALE GENOMIC DNA]</scope>
    <source>
        <strain evidence="2 3">LMG 23746</strain>
    </source>
</reference>
<dbReference type="InterPro" id="IPR005625">
    <property type="entry name" value="PepSY-ass_TM"/>
</dbReference>
<evidence type="ECO:0000313" key="3">
    <source>
        <dbReference type="Proteomes" id="UP000761574"/>
    </source>
</evidence>
<evidence type="ECO:0000313" key="2">
    <source>
        <dbReference type="EMBL" id="GIU47483.1"/>
    </source>
</evidence>
<name>A0ABQ4PIR8_9GAMM</name>
<keyword evidence="1" id="KW-0472">Membrane</keyword>
<gene>
    <name evidence="2" type="ORF">TUM4630_21600</name>
</gene>
<comment type="caution">
    <text evidence="2">The sequence shown here is derived from an EMBL/GenBank/DDBJ whole genome shotgun (WGS) entry which is preliminary data.</text>
</comment>
<dbReference type="EMBL" id="BPFB01000023">
    <property type="protein sequence ID" value="GIU47483.1"/>
    <property type="molecule type" value="Genomic_DNA"/>
</dbReference>
<keyword evidence="1" id="KW-1133">Transmembrane helix</keyword>
<proteinExistence type="predicted"/>
<keyword evidence="1" id="KW-0812">Transmembrane</keyword>
<feature type="transmembrane region" description="Helical" evidence="1">
    <location>
        <begin position="285"/>
        <end position="306"/>
    </location>
</feature>
<dbReference type="PANTHER" id="PTHR34219:SF8">
    <property type="entry name" value="PEPSY DOMAIN-CONTAINING PROTEIN"/>
    <property type="match status" value="1"/>
</dbReference>
<feature type="transmembrane region" description="Helical" evidence="1">
    <location>
        <begin position="96"/>
        <end position="117"/>
    </location>
</feature>
<accession>A0ABQ4PIR8</accession>
<protein>
    <submittedName>
        <fullName evidence="2">Membrane protein</fullName>
    </submittedName>
</protein>
<keyword evidence="3" id="KW-1185">Reference proteome</keyword>
<dbReference type="PANTHER" id="PTHR34219">
    <property type="entry name" value="IRON-REGULATED INNER MEMBRANE PROTEIN-RELATED"/>
    <property type="match status" value="1"/>
</dbReference>
<organism evidence="2 3">
    <name type="scientific">Shewanella algidipiscicola</name>
    <dbReference type="NCBI Taxonomy" id="614070"/>
    <lineage>
        <taxon>Bacteria</taxon>
        <taxon>Pseudomonadati</taxon>
        <taxon>Pseudomonadota</taxon>
        <taxon>Gammaproteobacteria</taxon>
        <taxon>Alteromonadales</taxon>
        <taxon>Shewanellaceae</taxon>
        <taxon>Shewanella</taxon>
    </lineage>
</organism>
<dbReference type="Proteomes" id="UP000761574">
    <property type="component" value="Unassembled WGS sequence"/>
</dbReference>
<evidence type="ECO:0000256" key="1">
    <source>
        <dbReference type="SAM" id="Phobius"/>
    </source>
</evidence>
<feature type="transmembrane region" description="Helical" evidence="1">
    <location>
        <begin position="143"/>
        <end position="162"/>
    </location>
</feature>
<dbReference type="Pfam" id="PF03929">
    <property type="entry name" value="PepSY_TM"/>
    <property type="match status" value="1"/>
</dbReference>